<reference evidence="3 4" key="2">
    <citation type="journal article" date="2012" name="Stand. Genomic Sci.">
        <title>Complete genome sequence of the aquatic bacterium Runella slithyformis type strain (LSU 4(T)).</title>
        <authorList>
            <person name="Copeland A."/>
            <person name="Zhang X."/>
            <person name="Misra M."/>
            <person name="Lapidus A."/>
            <person name="Nolan M."/>
            <person name="Lucas S."/>
            <person name="Deshpande S."/>
            <person name="Cheng J.F."/>
            <person name="Tapia R."/>
            <person name="Goodwin L.A."/>
            <person name="Pitluck S."/>
            <person name="Liolios K."/>
            <person name="Pagani I."/>
            <person name="Ivanova N."/>
            <person name="Mikhailova N."/>
            <person name="Pati A."/>
            <person name="Chen A."/>
            <person name="Palaniappan K."/>
            <person name="Land M."/>
            <person name="Hauser L."/>
            <person name="Pan C."/>
            <person name="Jeffries C.D."/>
            <person name="Detter J.C."/>
            <person name="Brambilla E.M."/>
            <person name="Rohde M."/>
            <person name="Djao O.D."/>
            <person name="Goker M."/>
            <person name="Sikorski J."/>
            <person name="Tindall B.J."/>
            <person name="Woyke T."/>
            <person name="Bristow J."/>
            <person name="Eisen J.A."/>
            <person name="Markowitz V."/>
            <person name="Hugenholtz P."/>
            <person name="Kyrpides N.C."/>
            <person name="Klenk H.P."/>
            <person name="Mavromatis K."/>
        </authorList>
    </citation>
    <scope>NUCLEOTIDE SEQUENCE [LARGE SCALE GENOMIC DNA]</scope>
    <source>
        <strain evidence="4">ATCC 29530 / DSM 19594 / LMG 11500 / NCIMB 11436 / LSU 4</strain>
    </source>
</reference>
<feature type="region of interest" description="Disordered" evidence="1">
    <location>
        <begin position="181"/>
        <end position="292"/>
    </location>
</feature>
<name>A0A7U4E8X5_RUNSL</name>
<protein>
    <recommendedName>
        <fullName evidence="5">Outer membrane protein beta-barrel domain-containing protein</fullName>
    </recommendedName>
</protein>
<accession>A0A7U4E8X5</accession>
<sequence>MSMQEFPDDSLDELFRKSAEEFAPDFEARAWAAMRKKLDTNEGTQKRPVVVPVLLLLLLLSSLSVGGYLLWPRLTGLVSKNSTDTSTVTPQTASKHPKTGNQNEAVLAPKNTSNNLTQNVLSPQTELKQSETEQTKAASPTAISENTENISEKAPSSASNPAPATHTKDVITTIKKTISSKSLSSLSTTADKTDRSKVKSAQKVRGAQPDLSRTPSATLSKKRASFNNELTTDRLPGNVADKRAKDGFSGPSDTKNGLITTDQNRPLSPRRSAAYTPASEKSTPPNSAILADNNGQSTEITAKPISTPNKLAIHPLKQLSVAYARIEMSYTAPPPPLAIVKKPETEASPVFKKGLSIRILAAPDLSFIGFDQMKRPGGTFGALLEYRFSRRFSVQAGAVRSMKLYDALGSQYVWPERWNTQKARPVNIEASCKVLDIPINLRFDITQAADRRWFVSAGISSYKMLNEKYIYTYAPHTYGIKWYTWEGSTGDYWLGVLNVSMGFERQLGKRFTLQAEPYFKVPLAQVGLGQIKLNTAGIYISTRYRFGRF</sequence>
<dbReference type="EMBL" id="CP002859">
    <property type="protein sequence ID" value="AEI51838.1"/>
    <property type="molecule type" value="Genomic_DNA"/>
</dbReference>
<evidence type="ECO:0000256" key="2">
    <source>
        <dbReference type="SAM" id="Phobius"/>
    </source>
</evidence>
<feature type="compositionally biased region" description="Polar residues" evidence="1">
    <location>
        <begin position="251"/>
        <end position="266"/>
    </location>
</feature>
<dbReference type="InterPro" id="IPR011250">
    <property type="entry name" value="OMP/PagP_B-barrel"/>
</dbReference>
<evidence type="ECO:0000313" key="3">
    <source>
        <dbReference type="EMBL" id="AEI51838.1"/>
    </source>
</evidence>
<feature type="compositionally biased region" description="Polar residues" evidence="1">
    <location>
        <begin position="80"/>
        <end position="127"/>
    </location>
</feature>
<feature type="compositionally biased region" description="Polar residues" evidence="1">
    <location>
        <begin position="211"/>
        <end position="230"/>
    </location>
</feature>
<evidence type="ECO:0000256" key="1">
    <source>
        <dbReference type="SAM" id="MobiDB-lite"/>
    </source>
</evidence>
<organism evidence="3 4">
    <name type="scientific">Runella slithyformis (strain ATCC 29530 / DSM 19594 / LMG 11500 / NCIMB 11436 / LSU 4)</name>
    <dbReference type="NCBI Taxonomy" id="761193"/>
    <lineage>
        <taxon>Bacteria</taxon>
        <taxon>Pseudomonadati</taxon>
        <taxon>Bacteroidota</taxon>
        <taxon>Cytophagia</taxon>
        <taxon>Cytophagales</taxon>
        <taxon>Spirosomataceae</taxon>
        <taxon>Runella</taxon>
    </lineage>
</organism>
<keyword evidence="4" id="KW-1185">Reference proteome</keyword>
<feature type="compositionally biased region" description="Low complexity" evidence="1">
    <location>
        <begin position="154"/>
        <end position="164"/>
    </location>
</feature>
<keyword evidence="2" id="KW-0812">Transmembrane</keyword>
<dbReference type="SUPFAM" id="SSF56925">
    <property type="entry name" value="OMPA-like"/>
    <property type="match status" value="1"/>
</dbReference>
<evidence type="ECO:0000313" key="4">
    <source>
        <dbReference type="Proteomes" id="UP000000493"/>
    </source>
</evidence>
<dbReference type="AlphaFoldDB" id="A0A7U4E8X5"/>
<keyword evidence="2" id="KW-0472">Membrane</keyword>
<dbReference type="KEGG" id="rsi:Runsl_5548"/>
<dbReference type="Proteomes" id="UP000000493">
    <property type="component" value="Chromosome"/>
</dbReference>
<feature type="transmembrane region" description="Helical" evidence="2">
    <location>
        <begin position="49"/>
        <end position="71"/>
    </location>
</feature>
<feature type="compositionally biased region" description="Polar residues" evidence="1">
    <location>
        <begin position="135"/>
        <end position="149"/>
    </location>
</feature>
<evidence type="ECO:0008006" key="5">
    <source>
        <dbReference type="Google" id="ProtNLM"/>
    </source>
</evidence>
<gene>
    <name evidence="3" type="ordered locus">Runsl_5548</name>
</gene>
<reference evidence="4" key="1">
    <citation type="submission" date="2011-06" db="EMBL/GenBank/DDBJ databases">
        <title>The complete genome of chromosome of Runella slithyformis DSM 19594.</title>
        <authorList>
            <consortium name="US DOE Joint Genome Institute (JGI-PGF)"/>
            <person name="Lucas S."/>
            <person name="Han J."/>
            <person name="Lapidus A."/>
            <person name="Bruce D."/>
            <person name="Goodwin L."/>
            <person name="Pitluck S."/>
            <person name="Peters L."/>
            <person name="Kyrpides N."/>
            <person name="Mavromatis K."/>
            <person name="Ivanova N."/>
            <person name="Ovchinnikova G."/>
            <person name="Zhang X."/>
            <person name="Misra M."/>
            <person name="Detter J.C."/>
            <person name="Tapia R."/>
            <person name="Han C."/>
            <person name="Land M."/>
            <person name="Hauser L."/>
            <person name="Markowitz V."/>
            <person name="Cheng J.-F."/>
            <person name="Hugenholtz P."/>
            <person name="Woyke T."/>
            <person name="Wu D."/>
            <person name="Tindall B."/>
            <person name="Faehrich R."/>
            <person name="Brambilla E."/>
            <person name="Klenk H.-P."/>
            <person name="Eisen J.A."/>
        </authorList>
    </citation>
    <scope>NUCLEOTIDE SEQUENCE [LARGE SCALE GENOMIC DNA]</scope>
    <source>
        <strain evidence="4">ATCC 29530 / DSM 19594 / LMG 11500 / NCIMB 11436 / LSU 4</strain>
    </source>
</reference>
<proteinExistence type="predicted"/>
<keyword evidence="2" id="KW-1133">Transmembrane helix</keyword>
<feature type="region of interest" description="Disordered" evidence="1">
    <location>
        <begin position="80"/>
        <end position="167"/>
    </location>
</feature>